<organism evidence="2 3">
    <name type="scientific">Streptoalloteichus hindustanus</name>
    <dbReference type="NCBI Taxonomy" id="2017"/>
    <lineage>
        <taxon>Bacteria</taxon>
        <taxon>Bacillati</taxon>
        <taxon>Actinomycetota</taxon>
        <taxon>Actinomycetes</taxon>
        <taxon>Pseudonocardiales</taxon>
        <taxon>Pseudonocardiaceae</taxon>
        <taxon>Streptoalloteichus</taxon>
    </lineage>
</organism>
<evidence type="ECO:0000313" key="3">
    <source>
        <dbReference type="Proteomes" id="UP000184501"/>
    </source>
</evidence>
<dbReference type="Gene3D" id="3.90.70.10">
    <property type="entry name" value="Cysteine proteinases"/>
    <property type="match status" value="1"/>
</dbReference>
<protein>
    <submittedName>
        <fullName evidence="2">Papain-like cysteine protease AvrRpt2</fullName>
    </submittedName>
</protein>
<dbReference type="GO" id="GO:0008233">
    <property type="term" value="F:peptidase activity"/>
    <property type="evidence" value="ECO:0007669"/>
    <property type="project" value="UniProtKB-KW"/>
</dbReference>
<reference evidence="2 3" key="1">
    <citation type="submission" date="2016-11" db="EMBL/GenBank/DDBJ databases">
        <authorList>
            <person name="Jaros S."/>
            <person name="Januszkiewicz K."/>
            <person name="Wedrychowicz H."/>
        </authorList>
    </citation>
    <scope>NUCLEOTIDE SEQUENCE [LARGE SCALE GENOMIC DNA]</scope>
    <source>
        <strain evidence="2 3">DSM 44523</strain>
    </source>
</reference>
<dbReference type="Proteomes" id="UP000184501">
    <property type="component" value="Unassembled WGS sequence"/>
</dbReference>
<dbReference type="GO" id="GO:0006508">
    <property type="term" value="P:proteolysis"/>
    <property type="evidence" value="ECO:0007669"/>
    <property type="project" value="UniProtKB-KW"/>
</dbReference>
<dbReference type="EMBL" id="FQVN01000007">
    <property type="protein sequence ID" value="SHG25620.1"/>
    <property type="molecule type" value="Genomic_DNA"/>
</dbReference>
<keyword evidence="2" id="KW-0378">Hydrolase</keyword>
<keyword evidence="2" id="KW-0645">Protease</keyword>
<dbReference type="Pfam" id="PF12385">
    <property type="entry name" value="Peptidase_C70"/>
    <property type="match status" value="1"/>
</dbReference>
<keyword evidence="3" id="KW-1185">Reference proteome</keyword>
<sequence>MSTVSGKRLGRLALGLGAVVATAVALAPSAGAETPEAPANQAPHGLVLTHPLSDNSHLRVEESAAPAFAGGAPERTLSFTEQVQQKNQWCWAATGVSIEQFHGARTSQAQFCAAGKGTSAGNCPNQPGTMSEILRGFHGTGFSASSTGGAVSFDTITQQIDDGAPMLVGIYWTQGGGHAEVIYGYDSANKSLNVADPWPTYQRYRTQSYNSFLRNQQFTWGDTVVDIAKG</sequence>
<dbReference type="STRING" id="2017.SAMN05444320_107209"/>
<evidence type="ECO:0000313" key="2">
    <source>
        <dbReference type="EMBL" id="SHG25620.1"/>
    </source>
</evidence>
<name>A0A1M5ICJ5_STRHI</name>
<evidence type="ECO:0000256" key="1">
    <source>
        <dbReference type="SAM" id="SignalP"/>
    </source>
</evidence>
<accession>A0A1M5ICJ5</accession>
<feature type="signal peptide" evidence="1">
    <location>
        <begin position="1"/>
        <end position="32"/>
    </location>
</feature>
<dbReference type="InterPro" id="IPR022118">
    <property type="entry name" value="Peptidase_C70_AvrRpt2"/>
</dbReference>
<proteinExistence type="predicted"/>
<keyword evidence="1" id="KW-0732">Signal</keyword>
<dbReference type="AlphaFoldDB" id="A0A1M5ICJ5"/>
<dbReference type="RefSeq" id="WP_234995857.1">
    <property type="nucleotide sequence ID" value="NZ_FQVN01000007.1"/>
</dbReference>
<feature type="chain" id="PRO_5013223088" evidence="1">
    <location>
        <begin position="33"/>
        <end position="230"/>
    </location>
</feature>
<gene>
    <name evidence="2" type="ORF">SAMN05444320_107209</name>
</gene>